<dbReference type="EMBL" id="JAACJL010000045">
    <property type="protein sequence ID" value="KAF4614203.1"/>
    <property type="molecule type" value="Genomic_DNA"/>
</dbReference>
<name>A0A8H4VLE8_9AGAR</name>
<organism evidence="1 2">
    <name type="scientific">Agrocybe pediades</name>
    <dbReference type="NCBI Taxonomy" id="84607"/>
    <lineage>
        <taxon>Eukaryota</taxon>
        <taxon>Fungi</taxon>
        <taxon>Dikarya</taxon>
        <taxon>Basidiomycota</taxon>
        <taxon>Agaricomycotina</taxon>
        <taxon>Agaricomycetes</taxon>
        <taxon>Agaricomycetidae</taxon>
        <taxon>Agaricales</taxon>
        <taxon>Agaricineae</taxon>
        <taxon>Strophariaceae</taxon>
        <taxon>Agrocybe</taxon>
    </lineage>
</organism>
<accession>A0A8H4VLE8</accession>
<gene>
    <name evidence="1" type="ORF">D9613_007504</name>
</gene>
<dbReference type="Proteomes" id="UP000521872">
    <property type="component" value="Unassembled WGS sequence"/>
</dbReference>
<protein>
    <submittedName>
        <fullName evidence="1">Uncharacterized protein</fullName>
    </submittedName>
</protein>
<dbReference type="AlphaFoldDB" id="A0A8H4VLE8"/>
<comment type="caution">
    <text evidence="1">The sequence shown here is derived from an EMBL/GenBank/DDBJ whole genome shotgun (WGS) entry which is preliminary data.</text>
</comment>
<sequence>MNYHLTHSYLPGRSQASDAACSMLEFVVFYPRNEWAMGQMYRTALVLTHRDQQYQVVQVFQDPGPGYQDIQDNHIRPVPRTRLDALGDVIYQLPIPLSASTEYRTIFDLLQRLEKVDTRINPGGLFPWTFGNFVRRALQKLARNGHIIESSLHPAVPASEFLYDMFLSRYLGKGHM</sequence>
<evidence type="ECO:0000313" key="1">
    <source>
        <dbReference type="EMBL" id="KAF4614203.1"/>
    </source>
</evidence>
<proteinExistence type="predicted"/>
<keyword evidence="2" id="KW-1185">Reference proteome</keyword>
<evidence type="ECO:0000313" key="2">
    <source>
        <dbReference type="Proteomes" id="UP000521872"/>
    </source>
</evidence>
<reference evidence="1 2" key="1">
    <citation type="submission" date="2019-12" db="EMBL/GenBank/DDBJ databases">
        <authorList>
            <person name="Floudas D."/>
            <person name="Bentzer J."/>
            <person name="Ahren D."/>
            <person name="Johansson T."/>
            <person name="Persson P."/>
            <person name="Tunlid A."/>
        </authorList>
    </citation>
    <scope>NUCLEOTIDE SEQUENCE [LARGE SCALE GENOMIC DNA]</scope>
    <source>
        <strain evidence="1 2">CBS 102.39</strain>
    </source>
</reference>